<reference evidence="1 2" key="1">
    <citation type="journal article" date="2023" name="Antonie Van Leeuwenhoek">
        <title>Unveiling the genomic potential of a novel thermostable glycoside hydrolases producing Neobacillus sedimentimangrovi UE25.</title>
        <authorList>
            <person name="Ejaz U."/>
            <person name="Saleem F."/>
            <person name="Rashid R."/>
            <person name="Hasan K.A."/>
            <person name="Syed M.N."/>
            <person name="Sohail M."/>
        </authorList>
    </citation>
    <scope>NUCLEOTIDE SEQUENCE [LARGE SCALE GENOMIC DNA]</scope>
    <source>
        <strain evidence="1 2">UE25</strain>
    </source>
</reference>
<accession>A0ABS8QKJ9</accession>
<sequence length="173" mass="20299">MEEKKKKGRKNKYFTHVQPRLEEIREWAEKGLTDAEMMKLLGISHDSFYKYKNEYSDFYDALKQGKEYADDIVEQALYKSAIGYYYEEEAVTNKGDVVLVKKYSKPNITAQIFWLKNRRKDIWRDKQDIEHSGSMDIEVNLTGFEDTAIIVPTEDNKAPVAELHNQLSETDDN</sequence>
<protein>
    <recommendedName>
        <fullName evidence="3">Transposase</fullName>
    </recommendedName>
</protein>
<dbReference type="Proteomes" id="UP001162836">
    <property type="component" value="Unassembled WGS sequence"/>
</dbReference>
<evidence type="ECO:0000313" key="1">
    <source>
        <dbReference type="EMBL" id="MCD4839743.1"/>
    </source>
</evidence>
<comment type="caution">
    <text evidence="1">The sequence shown here is derived from an EMBL/GenBank/DDBJ whole genome shotgun (WGS) entry which is preliminary data.</text>
</comment>
<evidence type="ECO:0008006" key="3">
    <source>
        <dbReference type="Google" id="ProtNLM"/>
    </source>
</evidence>
<organism evidence="1 2">
    <name type="scientific">Neobacillus sedimentimangrovi</name>
    <dbReference type="NCBI Taxonomy" id="2699460"/>
    <lineage>
        <taxon>Bacteria</taxon>
        <taxon>Bacillati</taxon>
        <taxon>Bacillota</taxon>
        <taxon>Bacilli</taxon>
        <taxon>Bacillales</taxon>
        <taxon>Bacillaceae</taxon>
        <taxon>Neobacillus</taxon>
    </lineage>
</organism>
<dbReference type="RefSeq" id="WP_231315091.1">
    <property type="nucleotide sequence ID" value="NZ_JAJODE010000039.1"/>
</dbReference>
<keyword evidence="2" id="KW-1185">Reference proteome</keyword>
<dbReference type="EMBL" id="JAJODE010000039">
    <property type="protein sequence ID" value="MCD4839743.1"/>
    <property type="molecule type" value="Genomic_DNA"/>
</dbReference>
<gene>
    <name evidence="1" type="ORF">LRS37_12875</name>
</gene>
<name>A0ABS8QKJ9_9BACI</name>
<evidence type="ECO:0000313" key="2">
    <source>
        <dbReference type="Proteomes" id="UP001162836"/>
    </source>
</evidence>
<proteinExistence type="predicted"/>